<accession>A0A9W7YFL7</accession>
<organism evidence="6 7">
    <name type="scientific">Coemansia biformis</name>
    <dbReference type="NCBI Taxonomy" id="1286918"/>
    <lineage>
        <taxon>Eukaryota</taxon>
        <taxon>Fungi</taxon>
        <taxon>Fungi incertae sedis</taxon>
        <taxon>Zoopagomycota</taxon>
        <taxon>Kickxellomycotina</taxon>
        <taxon>Kickxellomycetes</taxon>
        <taxon>Kickxellales</taxon>
        <taxon>Kickxellaceae</taxon>
        <taxon>Coemansia</taxon>
    </lineage>
</organism>
<dbReference type="PANTHER" id="PTHR24171">
    <property type="entry name" value="ANKYRIN REPEAT DOMAIN-CONTAINING PROTEIN 39-RELATED"/>
    <property type="match status" value="1"/>
</dbReference>
<feature type="compositionally biased region" description="Basic residues" evidence="4">
    <location>
        <begin position="788"/>
        <end position="797"/>
    </location>
</feature>
<dbReference type="PANTHER" id="PTHR24171:SF8">
    <property type="entry name" value="BRCA1-ASSOCIATED RING DOMAIN PROTEIN 1"/>
    <property type="match status" value="1"/>
</dbReference>
<dbReference type="OrthoDB" id="194358at2759"/>
<dbReference type="InterPro" id="IPR002110">
    <property type="entry name" value="Ankyrin_rpt"/>
</dbReference>
<feature type="compositionally biased region" description="Basic residues" evidence="4">
    <location>
        <begin position="170"/>
        <end position="182"/>
    </location>
</feature>
<evidence type="ECO:0000313" key="7">
    <source>
        <dbReference type="Proteomes" id="UP001143981"/>
    </source>
</evidence>
<dbReference type="Pfam" id="PF24513">
    <property type="entry name" value="DUF7593"/>
    <property type="match status" value="1"/>
</dbReference>
<feature type="compositionally biased region" description="Low complexity" evidence="4">
    <location>
        <begin position="560"/>
        <end position="573"/>
    </location>
</feature>
<proteinExistence type="predicted"/>
<feature type="region of interest" description="Disordered" evidence="4">
    <location>
        <begin position="1101"/>
        <end position="1125"/>
    </location>
</feature>
<evidence type="ECO:0000256" key="1">
    <source>
        <dbReference type="ARBA" id="ARBA00022737"/>
    </source>
</evidence>
<feature type="region of interest" description="Disordered" evidence="4">
    <location>
        <begin position="682"/>
        <end position="799"/>
    </location>
</feature>
<feature type="repeat" description="ANK" evidence="3">
    <location>
        <begin position="267"/>
        <end position="289"/>
    </location>
</feature>
<dbReference type="Pfam" id="PF13637">
    <property type="entry name" value="Ank_4"/>
    <property type="match status" value="1"/>
</dbReference>
<evidence type="ECO:0000256" key="2">
    <source>
        <dbReference type="ARBA" id="ARBA00023043"/>
    </source>
</evidence>
<protein>
    <recommendedName>
        <fullName evidence="5">DUF7593 domain-containing protein</fullName>
    </recommendedName>
</protein>
<gene>
    <name evidence="6" type="ORF">LPJ61_002543</name>
</gene>
<feature type="compositionally biased region" description="Low complexity" evidence="4">
    <location>
        <begin position="62"/>
        <end position="80"/>
    </location>
</feature>
<sequence length="1158" mass="122678">QMGYASETETVLADNDWFRAPAENSGRRSAGTESGSNSESFDEEELFSASGSLSSLHEFSDGDGALSDADSDSRSSSHSGPIVRNGAGPSQRPYADSEVDVDGDCGTAPPLGVKAPKSPGSRPAPKRHARRAREAISDDDGDDADDGGKDDGGADDGDAADIEDAPSGSLRKHRQIAAHRRAGPPAQGGSDNGDSTRLKHVGADNAADAVLARKHKATKRRRPRYDDPDFADENGRPQLVYFASKGDATACRKLLLRGASINTADSQGCTALHEAARRGHFDALKLLLNPPSRARQQQQQPGEGQEGSDGAKLDMASSRLARQLRSPFPNPNAATYALRQTPLHLAIVSDNIDIVRLLLDHGASTSIANARQLTPLDTCSNEDIARLLTDRAKAQRHTSARDKAGQTKLHRACSVGDLEQTVALISQGADVNTKDNAGWTPLHEAALEGHNAVAVALLRRGADFTARGFGGDTPLHDACANGHVDVVRSLLIVGADTTLKNNKGVTSEDMAHEEEQDEVLAAIEDYRRSSLHMPARSAAVGAKQKDLGGAIAGDSGPRVASAAQAGLQTAAGPGAPPPGDNVDRRRHKKSQSKESKGKRMAATKPATAVVAAAAAAEHRHDNGKDTPEASKAYRRELVSLKRLREEAEKPLVNYYFSSTSSKLSRDERKLQVLMGTIERLEKRRPKARRRSSAESLRDETDEASGDSPAARGSRGSEAQDGLRAASQSPLPDVAASTSKRWGGRVVMKRAVDATDDNNSDGESDGGRSGGDDNARGGTASGPPQPQQRQRHSAKRAKHAADDLVSVLAGSTGAAKHAAPHSSLFGEAPAAGKVTVEIKSEPPVVAGHTVVHAPPPAATQPAQRLPQSAATGGSRKATMRKTSGGGRRDRPPKHGVSGGRTIVEDLSQDGRAGALTPSAIAAQAIRYLPLYTIQLHTDPPTSKLDYYVVDLQIRLLLGMSIDTPTGTTGSDAGEANPLFQTYPQLCRLRITEAQKERLWAPLAGMLLSNMQAIHDSAAQSRRKTDGADGALAVDSELVRESTVHEKGQFVALGLFFVKLDEVVRIIRNDYPQISKQLITITLDLSRLGIAVPAVASAGASPAPGTWPRLASEGARSGGDGGRRCPVWSGPHRTLPLRYALKLHYRERMEYLADKGDSGQ</sequence>
<feature type="region of interest" description="Disordered" evidence="4">
    <location>
        <begin position="292"/>
        <end position="311"/>
    </location>
</feature>
<keyword evidence="7" id="KW-1185">Reference proteome</keyword>
<dbReference type="PROSITE" id="PS50297">
    <property type="entry name" value="ANK_REP_REGION"/>
    <property type="match status" value="5"/>
</dbReference>
<keyword evidence="2 3" id="KW-0040">ANK repeat</keyword>
<evidence type="ECO:0000256" key="3">
    <source>
        <dbReference type="PROSITE-ProRule" id="PRU00023"/>
    </source>
</evidence>
<comment type="caution">
    <text evidence="6">The sequence shown here is derived from an EMBL/GenBank/DDBJ whole genome shotgun (WGS) entry which is preliminary data.</text>
</comment>
<feature type="compositionally biased region" description="Low complexity" evidence="4">
    <location>
        <begin position="602"/>
        <end position="615"/>
    </location>
</feature>
<dbReference type="InterPro" id="IPR056015">
    <property type="entry name" value="DUF7593"/>
</dbReference>
<feature type="compositionally biased region" description="Acidic residues" evidence="4">
    <location>
        <begin position="153"/>
        <end position="164"/>
    </location>
</feature>
<feature type="repeat" description="ANK" evidence="3">
    <location>
        <begin position="470"/>
        <end position="502"/>
    </location>
</feature>
<dbReference type="SMART" id="SM00248">
    <property type="entry name" value="ANK"/>
    <property type="match status" value="6"/>
</dbReference>
<evidence type="ECO:0000313" key="6">
    <source>
        <dbReference type="EMBL" id="KAJ1731430.1"/>
    </source>
</evidence>
<feature type="compositionally biased region" description="Basic residues" evidence="4">
    <location>
        <begin position="212"/>
        <end position="223"/>
    </location>
</feature>
<feature type="domain" description="DUF7593" evidence="5">
    <location>
        <begin position="925"/>
        <end position="1067"/>
    </location>
</feature>
<reference evidence="6" key="1">
    <citation type="submission" date="2022-07" db="EMBL/GenBank/DDBJ databases">
        <title>Phylogenomic reconstructions and comparative analyses of Kickxellomycotina fungi.</title>
        <authorList>
            <person name="Reynolds N.K."/>
            <person name="Stajich J.E."/>
            <person name="Barry K."/>
            <person name="Grigoriev I.V."/>
            <person name="Crous P."/>
            <person name="Smith M.E."/>
        </authorList>
    </citation>
    <scope>NUCLEOTIDE SEQUENCE</scope>
    <source>
        <strain evidence="6">BCRC 34381</strain>
    </source>
</reference>
<dbReference type="InterPro" id="IPR036770">
    <property type="entry name" value="Ankyrin_rpt-contain_sf"/>
</dbReference>
<feature type="region of interest" description="Disordered" evidence="4">
    <location>
        <begin position="1"/>
        <end position="234"/>
    </location>
</feature>
<dbReference type="PRINTS" id="PR01415">
    <property type="entry name" value="ANKYRIN"/>
</dbReference>
<feature type="repeat" description="ANK" evidence="3">
    <location>
        <begin position="338"/>
        <end position="370"/>
    </location>
</feature>
<dbReference type="Gene3D" id="1.25.40.20">
    <property type="entry name" value="Ankyrin repeat-containing domain"/>
    <property type="match status" value="2"/>
</dbReference>
<dbReference type="PROSITE" id="PS50088">
    <property type="entry name" value="ANK_REPEAT"/>
    <property type="match status" value="5"/>
</dbReference>
<feature type="region of interest" description="Disordered" evidence="4">
    <location>
        <begin position="855"/>
        <end position="899"/>
    </location>
</feature>
<name>A0A9W7YFL7_9FUNG</name>
<feature type="compositionally biased region" description="Acidic residues" evidence="4">
    <location>
        <begin position="753"/>
        <end position="763"/>
    </location>
</feature>
<feature type="repeat" description="ANK" evidence="3">
    <location>
        <begin position="404"/>
        <end position="436"/>
    </location>
</feature>
<dbReference type="Proteomes" id="UP001143981">
    <property type="component" value="Unassembled WGS sequence"/>
</dbReference>
<feature type="compositionally biased region" description="Polar residues" evidence="4">
    <location>
        <begin position="725"/>
        <end position="739"/>
    </location>
</feature>
<dbReference type="AlphaFoldDB" id="A0A9W7YFL7"/>
<feature type="region of interest" description="Disordered" evidence="4">
    <location>
        <begin position="549"/>
        <end position="630"/>
    </location>
</feature>
<feature type="repeat" description="ANK" evidence="3">
    <location>
        <begin position="437"/>
        <end position="469"/>
    </location>
</feature>
<evidence type="ECO:0000256" key="4">
    <source>
        <dbReference type="SAM" id="MobiDB-lite"/>
    </source>
</evidence>
<dbReference type="Pfam" id="PF12796">
    <property type="entry name" value="Ank_2"/>
    <property type="match status" value="2"/>
</dbReference>
<dbReference type="SUPFAM" id="SSF48403">
    <property type="entry name" value="Ankyrin repeat"/>
    <property type="match status" value="1"/>
</dbReference>
<dbReference type="EMBL" id="JANBOI010000330">
    <property type="protein sequence ID" value="KAJ1731430.1"/>
    <property type="molecule type" value="Genomic_DNA"/>
</dbReference>
<feature type="compositionally biased region" description="Basic and acidic residues" evidence="4">
    <location>
        <begin position="616"/>
        <end position="630"/>
    </location>
</feature>
<feature type="non-terminal residue" evidence="6">
    <location>
        <position position="1158"/>
    </location>
</feature>
<evidence type="ECO:0000259" key="5">
    <source>
        <dbReference type="Pfam" id="PF24513"/>
    </source>
</evidence>
<keyword evidence="1" id="KW-0677">Repeat</keyword>